<dbReference type="Proteomes" id="UP000001382">
    <property type="component" value="Chromosome"/>
</dbReference>
<dbReference type="Pfam" id="PF01476">
    <property type="entry name" value="LysM"/>
    <property type="match status" value="2"/>
</dbReference>
<dbReference type="AlphaFoldDB" id="D2S7F5"/>
<dbReference type="CDD" id="cd00118">
    <property type="entry name" value="LysM"/>
    <property type="match status" value="2"/>
</dbReference>
<accession>D2S7F5</accession>
<dbReference type="Gene3D" id="3.10.350.10">
    <property type="entry name" value="LysM domain"/>
    <property type="match status" value="2"/>
</dbReference>
<feature type="region of interest" description="Disordered" evidence="1">
    <location>
        <begin position="262"/>
        <end position="351"/>
    </location>
</feature>
<dbReference type="HOGENOM" id="CLU_005332_0_0_11"/>
<evidence type="ECO:0000259" key="3">
    <source>
        <dbReference type="PROSITE" id="PS51782"/>
    </source>
</evidence>
<dbReference type="KEGG" id="gob:Gobs_0678"/>
<dbReference type="RefSeq" id="WP_012946896.1">
    <property type="nucleotide sequence ID" value="NC_013757.1"/>
</dbReference>
<protein>
    <submittedName>
        <fullName evidence="4">Transcriptional regulator, SARP family</fullName>
    </submittedName>
</protein>
<reference evidence="4 5" key="1">
    <citation type="journal article" date="2010" name="Stand. Genomic Sci.">
        <title>Complete genome sequence of Geodermatophilus obscurus type strain (G-20).</title>
        <authorList>
            <person name="Ivanova N."/>
            <person name="Sikorski J."/>
            <person name="Jando M."/>
            <person name="Munk C."/>
            <person name="Lapidus A."/>
            <person name="Glavina Del Rio T."/>
            <person name="Copeland A."/>
            <person name="Tice H."/>
            <person name="Cheng J.-F."/>
            <person name="Lucas S."/>
            <person name="Chen F."/>
            <person name="Nolan M."/>
            <person name="Bruce D."/>
            <person name="Goodwin L."/>
            <person name="Pitluck S."/>
            <person name="Mavromatis K."/>
            <person name="Mikhailova N."/>
            <person name="Pati A."/>
            <person name="Chen A."/>
            <person name="Palaniappan K."/>
            <person name="Land M."/>
            <person name="Hauser L."/>
            <person name="Chang Y.-J."/>
            <person name="Jeffries C.D."/>
            <person name="Meincke L."/>
            <person name="Brettin T."/>
            <person name="Detter J.C."/>
            <person name="Detter J.C."/>
            <person name="Rohde M."/>
            <person name="Goeker M."/>
            <person name="Bristow J."/>
            <person name="Eisen J.A."/>
            <person name="Markowitz V."/>
            <person name="Hugenholtz P."/>
            <person name="Kyrpides N.C."/>
            <person name="Klenk H.-P."/>
        </authorList>
    </citation>
    <scope>NUCLEOTIDE SEQUENCE [LARGE SCALE GENOMIC DNA]</scope>
    <source>
        <strain evidence="5">ATCC 25078 / DSM 43160 / JCM 3152 / KCC A-0152 / KCTC 9177 / NBRC 13315 / NRRL B-3577 / G-20</strain>
    </source>
</reference>
<dbReference type="eggNOG" id="COG1388">
    <property type="taxonomic scope" value="Bacteria"/>
</dbReference>
<evidence type="ECO:0000313" key="4">
    <source>
        <dbReference type="EMBL" id="ADB73455.1"/>
    </source>
</evidence>
<sequence length="1066" mass="112301">MTAPLRTLNPLRRLLALAVLLAAVVGVPAGLWHLGGAYLPDELPSWAQITATLAGPDTGTVFLGLLVLIGWAAWAVFALSVTLELTTQLRGLPPLRLPGLAAPQQLAGLLVAAVVGVGGAPLLAAPALAGPPAVAEQPTEEPRPAPVPVPETRPAVPAAAGPTYTVQPRDTLGRIAARHLGDWTRFAEILELNRDRPQPDGGALTDPGLLRPGWVLVLPADASTSGTAQQVTVRPGDTLADIAKHHGLDSWRPIFDLNAGEAQPGGGRFTDPHLIRPGQLLDLPPSATPSPVPTSPSGHEPLEPSPSHEDDPTAPADLHPTSPAPPTVPSPSGDSSPRSAPVAEGADTGEQPSSELAIVLSGSGALLAAGLGAAWLAHRRQRLRRRRPGRRLVPPSRELSATQAAVTSAAASGRADYAALDRALRQLAVLISEDPDGRLPDVTAARLDSGRLHLRLHTPDDRPPPAPWTADDTGSWWSVQLDQDTGVVAQVARTRLAPYPTLVTLGIDGAGHWLLDLERIGAVCVTGPADRRADFARHLAAELAVNSWSDLLTVTTVGFGDELVDLAPHRIHPVGTDADPGLQAALLEPGERDTDDVLDGRLRAGAGDGWMPQVILAPHQPDDDSNLARAAALRDRERRAAVAVVVGVEPTQPTDEWLLTLTDDGSLLVPALGLRLPAPRLTAEQARDITTLMAFERDSHDEPIPGADGGRPWQVHTDAAGALRPHLPDTAEPPTQLPAPRPARRRPSTVAASEPGLLEPTDTHTETSSSIDDATTAPVRSAPTDLSRQIEDDLTQLDRDLADWWSSDCARPRLTLLGPVTLRAHGDEAAVARSGYRRRYEETVAYLATRPHGASADEAATALQPAGGGKNDPVSARAYVHRMTAGARAWLGTDPGTGHKHLSSGRSGRYTLTGVLVDADLFRQLRARAAVRGDGGLPDLLAALQLVSGPPFAQRPVGYEWLDGLDLTLTAAVCDVAHRVVTAALADDDLGAARTASAAALLVAPDDEQVLLDAMWTSFHQGNHAEAEAHIARIAAIHDGEDEMDLPMSTAETVNRARRRFLDGAS</sequence>
<dbReference type="SUPFAM" id="SSF48452">
    <property type="entry name" value="TPR-like"/>
    <property type="match status" value="1"/>
</dbReference>
<dbReference type="EMBL" id="CP001867">
    <property type="protein sequence ID" value="ADB73455.1"/>
    <property type="molecule type" value="Genomic_DNA"/>
</dbReference>
<feature type="compositionally biased region" description="Basic and acidic residues" evidence="1">
    <location>
        <begin position="300"/>
        <end position="311"/>
    </location>
</feature>
<name>D2S7F5_GEOOG</name>
<organism evidence="4 5">
    <name type="scientific">Geodermatophilus obscurus (strain ATCC 25078 / DSM 43160 / JCM 3152 / CCUG 61914 / KCC A-0152 / KCTC 9177 / NBRC 13315 / NRRL B-3577 / G-20)</name>
    <dbReference type="NCBI Taxonomy" id="526225"/>
    <lineage>
        <taxon>Bacteria</taxon>
        <taxon>Bacillati</taxon>
        <taxon>Actinomycetota</taxon>
        <taxon>Actinomycetes</taxon>
        <taxon>Geodermatophilales</taxon>
        <taxon>Geodermatophilaceae</taxon>
        <taxon>Geodermatophilus</taxon>
    </lineage>
</organism>
<dbReference type="PROSITE" id="PS51782">
    <property type="entry name" value="LYSM"/>
    <property type="match status" value="2"/>
</dbReference>
<dbReference type="InterPro" id="IPR018392">
    <property type="entry name" value="LysM"/>
</dbReference>
<dbReference type="Gene3D" id="1.25.40.10">
    <property type="entry name" value="Tetratricopeptide repeat domain"/>
    <property type="match status" value="1"/>
</dbReference>
<gene>
    <name evidence="4" type="ordered locus">Gobs_0678</name>
</gene>
<feature type="domain" description="LysM" evidence="3">
    <location>
        <begin position="229"/>
        <end position="283"/>
    </location>
</feature>
<keyword evidence="2" id="KW-0812">Transmembrane</keyword>
<dbReference type="PANTHER" id="PTHR34700">
    <property type="entry name" value="POTASSIUM BINDING PROTEIN KBP"/>
    <property type="match status" value="1"/>
</dbReference>
<dbReference type="OrthoDB" id="8444614at2"/>
<dbReference type="SMART" id="SM01043">
    <property type="entry name" value="BTAD"/>
    <property type="match status" value="1"/>
</dbReference>
<evidence type="ECO:0000256" key="2">
    <source>
        <dbReference type="SAM" id="Phobius"/>
    </source>
</evidence>
<reference evidence="5" key="2">
    <citation type="submission" date="2010-01" db="EMBL/GenBank/DDBJ databases">
        <title>The complete genome of Geodermatophilus obscurus DSM 43160.</title>
        <authorList>
            <consortium name="US DOE Joint Genome Institute (JGI-PGF)"/>
            <person name="Lucas S."/>
            <person name="Copeland A."/>
            <person name="Lapidus A."/>
            <person name="Glavina del Rio T."/>
            <person name="Dalin E."/>
            <person name="Tice H."/>
            <person name="Bruce D."/>
            <person name="Goodwin L."/>
            <person name="Pitluck S."/>
            <person name="Kyrpides N."/>
            <person name="Mavromatis K."/>
            <person name="Ivanova N."/>
            <person name="Munk A.C."/>
            <person name="Brettin T."/>
            <person name="Detter J.C."/>
            <person name="Han C."/>
            <person name="Larimer F."/>
            <person name="Land M."/>
            <person name="Hauser L."/>
            <person name="Markowitz V."/>
            <person name="Cheng J.-F."/>
            <person name="Hugenholtz P."/>
            <person name="Woyke T."/>
            <person name="Wu D."/>
            <person name="Jando M."/>
            <person name="Schneider S."/>
            <person name="Klenk H.-P."/>
            <person name="Eisen J.A."/>
        </authorList>
    </citation>
    <scope>NUCLEOTIDE SEQUENCE [LARGE SCALE GENOMIC DNA]</scope>
    <source>
        <strain evidence="5">ATCC 25078 / DSM 43160 / JCM 3152 / KCC A-0152 / KCTC 9177 / NBRC 13315 / NRRL B-3577 / G-20</strain>
    </source>
</reference>
<keyword evidence="5" id="KW-1185">Reference proteome</keyword>
<dbReference type="InterPro" id="IPR052196">
    <property type="entry name" value="Bact_Kbp"/>
</dbReference>
<dbReference type="InterPro" id="IPR011990">
    <property type="entry name" value="TPR-like_helical_dom_sf"/>
</dbReference>
<feature type="region of interest" description="Disordered" evidence="1">
    <location>
        <begin position="724"/>
        <end position="788"/>
    </location>
</feature>
<keyword evidence="2" id="KW-1133">Transmembrane helix</keyword>
<dbReference type="PANTHER" id="PTHR34700:SF4">
    <property type="entry name" value="PHAGE-LIKE ELEMENT PBSX PROTEIN XKDP"/>
    <property type="match status" value="1"/>
</dbReference>
<dbReference type="STRING" id="526225.Gobs_0678"/>
<feature type="transmembrane region" description="Helical" evidence="2">
    <location>
        <begin position="106"/>
        <end position="129"/>
    </location>
</feature>
<evidence type="ECO:0000256" key="1">
    <source>
        <dbReference type="SAM" id="MobiDB-lite"/>
    </source>
</evidence>
<dbReference type="SMART" id="SM00257">
    <property type="entry name" value="LysM"/>
    <property type="match status" value="2"/>
</dbReference>
<dbReference type="InterPro" id="IPR005158">
    <property type="entry name" value="BTAD"/>
</dbReference>
<proteinExistence type="predicted"/>
<keyword evidence="2" id="KW-0472">Membrane</keyword>
<evidence type="ECO:0000313" key="5">
    <source>
        <dbReference type="Proteomes" id="UP000001382"/>
    </source>
</evidence>
<feature type="transmembrane region" description="Helical" evidence="2">
    <location>
        <begin position="61"/>
        <end position="85"/>
    </location>
</feature>
<dbReference type="InterPro" id="IPR036779">
    <property type="entry name" value="LysM_dom_sf"/>
</dbReference>
<feature type="domain" description="LysM" evidence="3">
    <location>
        <begin position="162"/>
        <end position="218"/>
    </location>
</feature>
<feature type="region of interest" description="Disordered" evidence="1">
    <location>
        <begin position="133"/>
        <end position="164"/>
    </location>
</feature>